<dbReference type="EMBL" id="KZ613939">
    <property type="protein sequence ID" value="PMD46609.1"/>
    <property type="molecule type" value="Genomic_DNA"/>
</dbReference>
<keyword evidence="4" id="KW-1185">Reference proteome</keyword>
<evidence type="ECO:0000313" key="3">
    <source>
        <dbReference type="EMBL" id="PMD46609.1"/>
    </source>
</evidence>
<dbReference type="Pfam" id="PF05630">
    <property type="entry name" value="NPP1"/>
    <property type="match status" value="1"/>
</dbReference>
<dbReference type="PANTHER" id="PTHR33657">
    <property type="entry name" value="DOMAIN PROTEIN, PUTATIVE (AFU_ORTHOLOGUE AFUA_5G00600)-RELATED"/>
    <property type="match status" value="1"/>
</dbReference>
<proteinExistence type="inferred from homology"/>
<evidence type="ECO:0000313" key="4">
    <source>
        <dbReference type="Proteomes" id="UP000235786"/>
    </source>
</evidence>
<organism evidence="3 4">
    <name type="scientific">Hyaloscypha variabilis (strain UAMH 11265 / GT02V1 / F)</name>
    <name type="common">Meliniomyces variabilis</name>
    <dbReference type="NCBI Taxonomy" id="1149755"/>
    <lineage>
        <taxon>Eukaryota</taxon>
        <taxon>Fungi</taxon>
        <taxon>Dikarya</taxon>
        <taxon>Ascomycota</taxon>
        <taxon>Pezizomycotina</taxon>
        <taxon>Leotiomycetes</taxon>
        <taxon>Helotiales</taxon>
        <taxon>Hyaloscyphaceae</taxon>
        <taxon>Hyaloscypha</taxon>
        <taxon>Hyaloscypha variabilis</taxon>
    </lineage>
</organism>
<gene>
    <name evidence="3" type="ORF">L207DRAFT_613240</name>
</gene>
<dbReference type="Proteomes" id="UP000235786">
    <property type="component" value="Unassembled WGS sequence"/>
</dbReference>
<keyword evidence="2" id="KW-0843">Virulence</keyword>
<comment type="similarity">
    <text evidence="1">Belongs to the Necrosis inducing protein (NPP1) family.</text>
</comment>
<dbReference type="PANTHER" id="PTHR33657:SF8">
    <property type="entry name" value="DOMAIN PROTEIN, PUTATIVE (AFU_ORTHOLOGUE AFUA_5G00600)-RELATED"/>
    <property type="match status" value="1"/>
</dbReference>
<evidence type="ECO:0000256" key="1">
    <source>
        <dbReference type="ARBA" id="ARBA00009520"/>
    </source>
</evidence>
<reference evidence="3 4" key="1">
    <citation type="submission" date="2016-04" db="EMBL/GenBank/DDBJ databases">
        <title>A degradative enzymes factory behind the ericoid mycorrhizal symbiosis.</title>
        <authorList>
            <consortium name="DOE Joint Genome Institute"/>
            <person name="Martino E."/>
            <person name="Morin E."/>
            <person name="Grelet G."/>
            <person name="Kuo A."/>
            <person name="Kohler A."/>
            <person name="Daghino S."/>
            <person name="Barry K."/>
            <person name="Choi C."/>
            <person name="Cichocki N."/>
            <person name="Clum A."/>
            <person name="Copeland A."/>
            <person name="Hainaut M."/>
            <person name="Haridas S."/>
            <person name="Labutti K."/>
            <person name="Lindquist E."/>
            <person name="Lipzen A."/>
            <person name="Khouja H.-R."/>
            <person name="Murat C."/>
            <person name="Ohm R."/>
            <person name="Olson A."/>
            <person name="Spatafora J."/>
            <person name="Veneault-Fourrey C."/>
            <person name="Henrissat B."/>
            <person name="Grigoriev I."/>
            <person name="Martin F."/>
            <person name="Perotto S."/>
        </authorList>
    </citation>
    <scope>NUCLEOTIDE SEQUENCE [LARGE SCALE GENOMIC DNA]</scope>
    <source>
        <strain evidence="3 4">F</strain>
    </source>
</reference>
<evidence type="ECO:0000256" key="2">
    <source>
        <dbReference type="ARBA" id="ARBA00023026"/>
    </source>
</evidence>
<name>A0A2J6S770_HYAVF</name>
<dbReference type="OrthoDB" id="89086at2759"/>
<dbReference type="AlphaFoldDB" id="A0A2J6S770"/>
<accession>A0A2J6S770</accession>
<dbReference type="PIRSF" id="PIRSF029958">
    <property type="entry name" value="Necrosis-inducing_protein"/>
    <property type="match status" value="1"/>
</dbReference>
<dbReference type="STRING" id="1149755.A0A2J6S770"/>
<sequence>MLTFTRLVDILAIVTAVNRRTLRSHAILPPNQIVGLAPTAPNDMTGTLYQAYQPYLDVINGCVPFPVVDINCNANAGLPLTGSQNSGCSSNLGQIYSRGAATNGRYAIIYAWYMPTNPPSAGLGHRHEWEGVIIWFASAISTSPANILAVCPSAHGKWKCSKTFRRTGSGVWISYSGFWPIDYSMWIGVKQGGQQPLIAWESLPALVRDVLQTTNFGSATVPFKDATFMRNIAAATS</sequence>
<dbReference type="InterPro" id="IPR008701">
    <property type="entry name" value="NPP1"/>
</dbReference>
<protein>
    <submittedName>
        <fullName evidence="3">NPP1-domain-containing protein</fullName>
    </submittedName>
</protein>